<keyword evidence="2" id="KW-1185">Reference proteome</keyword>
<dbReference type="Gene3D" id="3.30.2350.10">
    <property type="entry name" value="Pseudouridine synthase"/>
    <property type="match status" value="1"/>
</dbReference>
<sequence length="592" mass="67463">MAKEDKDDFFGIEVLTSLDFEQKKQVFATPPSVEQQNKKLPGVEFFDSAFFPEFDDNSPETSSQSQQAFSSSNYVDDQYFGKSSIKATQMSPDPEVQSHNKNANMNLVEKEEDLEQEYLGNAATNHGQELFSEMVPVWKMNQKEMIEYLASQVLYSDDKIIAFDKPYGLAYSGGPFNRPQFDRLLQDVKSIVCPKVERLHLVKSLDRNVSGIMLFAKSSAVQNDLKNMFNKKQLSSEYRGVIRGRLSSNEVKVNVPLVKQIKDKDVKLIPVLDTTKRRNDIQFVETEFRELGEGATRYCSYIGISVKREIPHQIRAHLFLNHCPLIGENKYTNEAPRPPKFGDHILRLLGISSSQARKLPMLLHHKQMDIPTMGQDGRSLIINSPIPAHFSFLLKKLKLLKRRKTCPNLIRCPPEAILTLIYDIIIGRVNFESIRTTGFSFTKFVLLIAQAPIPAILYNWEYRLNHVFLKQLELERILWNLSTLGGAFSAMGDYDLKFADTAISVSMIQLRLAKEFGDPVLIARCHLYVALALAQQGLFKEAYRIVRIQARYSQELQSHLLFSCCQGVWAKITTIQKLGTEALISRSSETNN</sequence>
<evidence type="ECO:0000313" key="3">
    <source>
        <dbReference type="WBParaSite" id="MBELARI_LOCUS10726"/>
    </source>
</evidence>
<dbReference type="Pfam" id="PF16065">
    <property type="entry name" value="DUF4807"/>
    <property type="match status" value="1"/>
</dbReference>
<feature type="domain" description="Pseudouridine synthase RsuA/RluA-like" evidence="1">
    <location>
        <begin position="160"/>
        <end position="318"/>
    </location>
</feature>
<dbReference type="InterPro" id="IPR020103">
    <property type="entry name" value="PsdUridine_synth_cat_dom_sf"/>
</dbReference>
<dbReference type="InterPro" id="IPR032072">
    <property type="entry name" value="DUF4807"/>
</dbReference>
<dbReference type="GO" id="GO:0001522">
    <property type="term" value="P:pseudouridine synthesis"/>
    <property type="evidence" value="ECO:0007669"/>
    <property type="project" value="InterPro"/>
</dbReference>
<evidence type="ECO:0000313" key="2">
    <source>
        <dbReference type="Proteomes" id="UP000887575"/>
    </source>
</evidence>
<dbReference type="GO" id="GO:0003723">
    <property type="term" value="F:RNA binding"/>
    <property type="evidence" value="ECO:0007669"/>
    <property type="project" value="InterPro"/>
</dbReference>
<dbReference type="PANTHER" id="PTHR36693">
    <property type="entry name" value="GH02722P"/>
    <property type="match status" value="1"/>
</dbReference>
<protein>
    <submittedName>
        <fullName evidence="3">Pseudouridine synthase RsuA/RluA-like domain-containing protein</fullName>
    </submittedName>
</protein>
<dbReference type="InterPro" id="IPR006145">
    <property type="entry name" value="PsdUridine_synth_RsuA/RluA"/>
</dbReference>
<dbReference type="GO" id="GO:0009982">
    <property type="term" value="F:pseudouridine synthase activity"/>
    <property type="evidence" value="ECO:0007669"/>
    <property type="project" value="InterPro"/>
</dbReference>
<proteinExistence type="predicted"/>
<reference evidence="3" key="1">
    <citation type="submission" date="2024-02" db="UniProtKB">
        <authorList>
            <consortium name="WormBaseParasite"/>
        </authorList>
    </citation>
    <scope>IDENTIFICATION</scope>
</reference>
<dbReference type="Proteomes" id="UP000887575">
    <property type="component" value="Unassembled WGS sequence"/>
</dbReference>
<evidence type="ECO:0000259" key="1">
    <source>
        <dbReference type="Pfam" id="PF00849"/>
    </source>
</evidence>
<dbReference type="SUPFAM" id="SSF55120">
    <property type="entry name" value="Pseudouridine synthase"/>
    <property type="match status" value="1"/>
</dbReference>
<name>A0AAF3E9Y9_9BILA</name>
<dbReference type="Pfam" id="PF00849">
    <property type="entry name" value="PseudoU_synth_2"/>
    <property type="match status" value="1"/>
</dbReference>
<dbReference type="WBParaSite" id="MBELARI_LOCUS10726">
    <property type="protein sequence ID" value="MBELARI_LOCUS10726"/>
    <property type="gene ID" value="MBELARI_LOCUS10726"/>
</dbReference>
<organism evidence="2 3">
    <name type="scientific">Mesorhabditis belari</name>
    <dbReference type="NCBI Taxonomy" id="2138241"/>
    <lineage>
        <taxon>Eukaryota</taxon>
        <taxon>Metazoa</taxon>
        <taxon>Ecdysozoa</taxon>
        <taxon>Nematoda</taxon>
        <taxon>Chromadorea</taxon>
        <taxon>Rhabditida</taxon>
        <taxon>Rhabditina</taxon>
        <taxon>Rhabditomorpha</taxon>
        <taxon>Rhabditoidea</taxon>
        <taxon>Rhabditidae</taxon>
        <taxon>Mesorhabditinae</taxon>
        <taxon>Mesorhabditis</taxon>
    </lineage>
</organism>
<dbReference type="AlphaFoldDB" id="A0AAF3E9Y9"/>
<dbReference type="CDD" id="cd02869">
    <property type="entry name" value="PseudoU_synth_RluA_like"/>
    <property type="match status" value="1"/>
</dbReference>
<dbReference type="PANTHER" id="PTHR36693:SF1">
    <property type="entry name" value="GH02722P"/>
    <property type="match status" value="1"/>
</dbReference>
<accession>A0AAF3E9Y9</accession>